<evidence type="ECO:0000313" key="2">
    <source>
        <dbReference type="Proteomes" id="UP000186471"/>
    </source>
</evidence>
<sequence length="326" mass="35335">MPSPLANGIVIHPDDPVMVIAEGNSLGVYSTQSLKYEVILRLKSAALVRRLAALNFPHIVGTDPVLDGFLASQAFAKHMAPFFRAVPQDSDDARVAQERALRVREVLQRLDGTTGVGSAALVSVVRQAVASARFAFIGSMWVAHEPLHLAGWDAEHLDWPPGQDEPPPGLVSHLGSRGADAVVVADLAEMGVASARSLLDLVAAQGGTVLPLRYTERSLVLGPTLFACDAWDVPALLEGLPTGVPPTLYTWGQRMALALVESELPFTVRRVVETQKRDVSLTIGSMFCLDLRSMTGEQIEVLPGVRLERTSTVIEHFEHRSARIYR</sequence>
<reference evidence="1 2" key="1">
    <citation type="submission" date="2016-12" db="EMBL/GenBank/DDBJ databases">
        <title>Genomic comparison of strains in the 'Actinomyces naeslundii' group.</title>
        <authorList>
            <person name="Mughal S.R."/>
            <person name="Do T."/>
            <person name="Gilbert S.C."/>
            <person name="Witherden E.A."/>
            <person name="Didelot X."/>
            <person name="Beighton D."/>
        </authorList>
    </citation>
    <scope>NUCLEOTIDE SEQUENCE [LARGE SCALE GENOMIC DNA]</scope>
    <source>
        <strain evidence="1 2">R21091</strain>
    </source>
</reference>
<comment type="caution">
    <text evidence="1">The sequence shown here is derived from an EMBL/GenBank/DDBJ whole genome shotgun (WGS) entry which is preliminary data.</text>
</comment>
<organism evidence="1 2">
    <name type="scientific">Actinomyces oris</name>
    <dbReference type="NCBI Taxonomy" id="544580"/>
    <lineage>
        <taxon>Bacteria</taxon>
        <taxon>Bacillati</taxon>
        <taxon>Actinomycetota</taxon>
        <taxon>Actinomycetes</taxon>
        <taxon>Actinomycetales</taxon>
        <taxon>Actinomycetaceae</taxon>
        <taxon>Actinomyces</taxon>
    </lineage>
</organism>
<dbReference type="AlphaFoldDB" id="A0A1Q8VKR5"/>
<dbReference type="Proteomes" id="UP000186471">
    <property type="component" value="Unassembled WGS sequence"/>
</dbReference>
<dbReference type="EMBL" id="MSKK01000005">
    <property type="protein sequence ID" value="OLO48690.1"/>
    <property type="molecule type" value="Genomic_DNA"/>
</dbReference>
<name>A0A1Q8VKR5_9ACTO</name>
<accession>A0A1Q8VKR5</accession>
<evidence type="ECO:0000313" key="1">
    <source>
        <dbReference type="EMBL" id="OLO48690.1"/>
    </source>
</evidence>
<protein>
    <submittedName>
        <fullName evidence="1">Uncharacterized protein</fullName>
    </submittedName>
</protein>
<gene>
    <name evidence="1" type="ORF">BKH31_01890</name>
</gene>
<proteinExistence type="predicted"/>